<dbReference type="Pfam" id="PF04488">
    <property type="entry name" value="Gly_transf_sug"/>
    <property type="match status" value="1"/>
</dbReference>
<dbReference type="GO" id="GO:0000009">
    <property type="term" value="F:alpha-1,6-mannosyltransferase activity"/>
    <property type="evidence" value="ECO:0007669"/>
    <property type="project" value="InterPro"/>
</dbReference>
<dbReference type="GO" id="GO:0006487">
    <property type="term" value="P:protein N-linked glycosylation"/>
    <property type="evidence" value="ECO:0007669"/>
    <property type="project" value="TreeGrafter"/>
</dbReference>
<keyword evidence="1" id="KW-0808">Transferase</keyword>
<evidence type="ECO:0000313" key="1">
    <source>
        <dbReference type="EMBL" id="AOM77594.1"/>
    </source>
</evidence>
<organism evidence="1 2">
    <name type="scientific">Pedobacter steynii</name>
    <dbReference type="NCBI Taxonomy" id="430522"/>
    <lineage>
        <taxon>Bacteria</taxon>
        <taxon>Pseudomonadati</taxon>
        <taxon>Bacteroidota</taxon>
        <taxon>Sphingobacteriia</taxon>
        <taxon>Sphingobacteriales</taxon>
        <taxon>Sphingobacteriaceae</taxon>
        <taxon>Pedobacter</taxon>
    </lineage>
</organism>
<dbReference type="OrthoDB" id="277808at2"/>
<dbReference type="SUPFAM" id="SSF53448">
    <property type="entry name" value="Nucleotide-diphospho-sugar transferases"/>
    <property type="match status" value="1"/>
</dbReference>
<dbReference type="Gene3D" id="3.90.550.20">
    <property type="match status" value="1"/>
</dbReference>
<dbReference type="InterPro" id="IPR039367">
    <property type="entry name" value="Och1-like"/>
</dbReference>
<dbReference type="EMBL" id="CP017141">
    <property type="protein sequence ID" value="AOM77594.1"/>
    <property type="molecule type" value="Genomic_DNA"/>
</dbReference>
<proteinExistence type="predicted"/>
<dbReference type="PANTHER" id="PTHR31834">
    <property type="entry name" value="INITIATION-SPECIFIC ALPHA-1,6-MANNOSYLTRANSFERASE"/>
    <property type="match status" value="1"/>
</dbReference>
<name>A0A1D7QG10_9SPHI</name>
<dbReference type="InterPro" id="IPR007577">
    <property type="entry name" value="GlycoTrfase_DXD_sugar-bd_CS"/>
</dbReference>
<dbReference type="PANTHER" id="PTHR31834:SF1">
    <property type="entry name" value="INITIATION-SPECIFIC ALPHA-1,6-MANNOSYLTRANSFERASE"/>
    <property type="match status" value="1"/>
</dbReference>
<dbReference type="Proteomes" id="UP000094313">
    <property type="component" value="Chromosome"/>
</dbReference>
<dbReference type="KEGG" id="psty:BFS30_10695"/>
<gene>
    <name evidence="1" type="ORF">BFS30_10695</name>
</gene>
<sequence length="218" mass="25714">MAIPKIIHQTFKSSKLPWLTRWHISRFRKKNSEYQYEFYDDHRIEKFLSEEFNEKILKAYQRLNIGAAKADFFRYAVLLRKGGVYLDIDSSIRGKLDDFIRSDDSAIISSEKNPGLYVQWALVFEAGHPFLKKTLELVCENIEHNSYPHDVHQMTGPSVYTKAIERALEENPDIKHRVLGTDYNGHLKFKYLFSKFSLYNEGEHWKKAQLTKPVLRPE</sequence>
<dbReference type="InterPro" id="IPR029044">
    <property type="entry name" value="Nucleotide-diphossugar_trans"/>
</dbReference>
<reference evidence="1 2" key="1">
    <citation type="submission" date="2016-08" db="EMBL/GenBank/DDBJ databases">
        <authorList>
            <person name="Seilhamer J.J."/>
        </authorList>
    </citation>
    <scope>NUCLEOTIDE SEQUENCE [LARGE SCALE GENOMIC DNA]</scope>
    <source>
        <strain evidence="1 2">DX4</strain>
    </source>
</reference>
<evidence type="ECO:0000313" key="2">
    <source>
        <dbReference type="Proteomes" id="UP000094313"/>
    </source>
</evidence>
<protein>
    <submittedName>
        <fullName evidence="1">Glycosyl transferase</fullName>
    </submittedName>
</protein>
<dbReference type="AlphaFoldDB" id="A0A1D7QG10"/>
<accession>A0A1D7QG10</accession>
<keyword evidence="2" id="KW-1185">Reference proteome</keyword>
<dbReference type="RefSeq" id="WP_069379283.1">
    <property type="nucleotide sequence ID" value="NZ_CP017141.1"/>
</dbReference>